<dbReference type="GO" id="GO:0016887">
    <property type="term" value="F:ATP hydrolysis activity"/>
    <property type="evidence" value="ECO:0007669"/>
    <property type="project" value="InterPro"/>
</dbReference>
<evidence type="ECO:0000256" key="2">
    <source>
        <dbReference type="ARBA" id="ARBA00022741"/>
    </source>
</evidence>
<dbReference type="PANTHER" id="PTHR24220">
    <property type="entry name" value="IMPORT ATP-BINDING PROTEIN"/>
    <property type="match status" value="1"/>
</dbReference>
<evidence type="ECO:0000313" key="7">
    <source>
        <dbReference type="Proteomes" id="UP000280296"/>
    </source>
</evidence>
<dbReference type="PROSITE" id="PS50893">
    <property type="entry name" value="ABC_TRANSPORTER_2"/>
    <property type="match status" value="1"/>
</dbReference>
<dbReference type="InterPro" id="IPR015854">
    <property type="entry name" value="ABC_transpr_LolD-like"/>
</dbReference>
<dbReference type="InterPro" id="IPR003593">
    <property type="entry name" value="AAA+_ATPase"/>
</dbReference>
<dbReference type="Gene3D" id="3.40.50.300">
    <property type="entry name" value="P-loop containing nucleotide triphosphate hydrolases"/>
    <property type="match status" value="1"/>
</dbReference>
<name>A0A432MJK4_9BACT</name>
<gene>
    <name evidence="6" type="ORF">TsocGM_12165</name>
</gene>
<feature type="domain" description="ABC transporter" evidence="5">
    <location>
        <begin position="15"/>
        <end position="228"/>
    </location>
</feature>
<keyword evidence="2" id="KW-0547">Nucleotide-binding</keyword>
<dbReference type="InterPro" id="IPR003439">
    <property type="entry name" value="ABC_transporter-like_ATP-bd"/>
</dbReference>
<dbReference type="PANTHER" id="PTHR24220:SF86">
    <property type="entry name" value="ABC TRANSPORTER ABCH.1"/>
    <property type="match status" value="1"/>
</dbReference>
<organism evidence="6 7">
    <name type="scientific">Tautonia sociabilis</name>
    <dbReference type="NCBI Taxonomy" id="2080755"/>
    <lineage>
        <taxon>Bacteria</taxon>
        <taxon>Pseudomonadati</taxon>
        <taxon>Planctomycetota</taxon>
        <taxon>Planctomycetia</taxon>
        <taxon>Isosphaerales</taxon>
        <taxon>Isosphaeraceae</taxon>
        <taxon>Tautonia</taxon>
    </lineage>
</organism>
<dbReference type="EMBL" id="RYZH01000021">
    <property type="protein sequence ID" value="RUL87429.1"/>
    <property type="molecule type" value="Genomic_DNA"/>
</dbReference>
<evidence type="ECO:0000259" key="5">
    <source>
        <dbReference type="PROSITE" id="PS50893"/>
    </source>
</evidence>
<evidence type="ECO:0000313" key="6">
    <source>
        <dbReference type="EMBL" id="RUL87429.1"/>
    </source>
</evidence>
<dbReference type="InterPro" id="IPR017911">
    <property type="entry name" value="MacB-like_ATP-bd"/>
</dbReference>
<dbReference type="GO" id="GO:0022857">
    <property type="term" value="F:transmembrane transporter activity"/>
    <property type="evidence" value="ECO:0007669"/>
    <property type="project" value="UniProtKB-ARBA"/>
</dbReference>
<dbReference type="Proteomes" id="UP000280296">
    <property type="component" value="Unassembled WGS sequence"/>
</dbReference>
<dbReference type="CDD" id="cd03255">
    <property type="entry name" value="ABC_MJ0796_LolCDE_FtsE"/>
    <property type="match status" value="1"/>
</dbReference>
<dbReference type="SUPFAM" id="SSF52540">
    <property type="entry name" value="P-loop containing nucleoside triphosphate hydrolases"/>
    <property type="match status" value="1"/>
</dbReference>
<sequence>MSDRRSEPTEIPPLLLGEGLVKTYPDGDVRALRGVSIAVAPGEFMAITGPSGCGKSTLLHLLGGLDRPSAGEVVFRGRPLSDLDLDSYRASEVGFVFQAFHLIPTLTALENVQVPMFAAGIPVGDRAGRARRLLEEVGLSHRAGHPPRRLSIGERQRVAIARALANGPSLLLADEPTGNLDSASQREILDLLSRLRADRGVTLVIVTHSAEVAAEADREIRLRDGLVVG</sequence>
<dbReference type="RefSeq" id="WP_126725645.1">
    <property type="nucleotide sequence ID" value="NZ_RYZH01000021.1"/>
</dbReference>
<keyword evidence="1" id="KW-0813">Transport</keyword>
<evidence type="ECO:0000256" key="4">
    <source>
        <dbReference type="ARBA" id="ARBA00038388"/>
    </source>
</evidence>
<dbReference type="GO" id="GO:0098796">
    <property type="term" value="C:membrane protein complex"/>
    <property type="evidence" value="ECO:0007669"/>
    <property type="project" value="UniProtKB-ARBA"/>
</dbReference>
<comment type="caution">
    <text evidence="6">The sequence shown here is derived from an EMBL/GenBank/DDBJ whole genome shotgun (WGS) entry which is preliminary data.</text>
</comment>
<dbReference type="GO" id="GO:0005524">
    <property type="term" value="F:ATP binding"/>
    <property type="evidence" value="ECO:0007669"/>
    <property type="project" value="UniProtKB-KW"/>
</dbReference>
<dbReference type="GO" id="GO:0005886">
    <property type="term" value="C:plasma membrane"/>
    <property type="evidence" value="ECO:0007669"/>
    <property type="project" value="TreeGrafter"/>
</dbReference>
<dbReference type="FunFam" id="3.40.50.300:FF:000032">
    <property type="entry name" value="Export ABC transporter ATP-binding protein"/>
    <property type="match status" value="1"/>
</dbReference>
<keyword evidence="3 6" id="KW-0067">ATP-binding</keyword>
<dbReference type="AlphaFoldDB" id="A0A432MJK4"/>
<dbReference type="OrthoDB" id="273392at2"/>
<keyword evidence="7" id="KW-1185">Reference proteome</keyword>
<proteinExistence type="inferred from homology"/>
<reference evidence="6 7" key="1">
    <citation type="submission" date="2018-12" db="EMBL/GenBank/DDBJ databases">
        <authorList>
            <person name="Toschakov S.V."/>
        </authorList>
    </citation>
    <scope>NUCLEOTIDE SEQUENCE [LARGE SCALE GENOMIC DNA]</scope>
    <source>
        <strain evidence="6 7">GM2012</strain>
    </source>
</reference>
<evidence type="ECO:0000256" key="3">
    <source>
        <dbReference type="ARBA" id="ARBA00022840"/>
    </source>
</evidence>
<dbReference type="Pfam" id="PF00005">
    <property type="entry name" value="ABC_tran"/>
    <property type="match status" value="1"/>
</dbReference>
<dbReference type="InterPro" id="IPR027417">
    <property type="entry name" value="P-loop_NTPase"/>
</dbReference>
<reference evidence="6 7" key="2">
    <citation type="submission" date="2019-01" db="EMBL/GenBank/DDBJ databases">
        <title>Tautonia sociabilis, a novel thermotolerant planctomycete of Isosphaeraceae family, isolated from a 4000 m deep subterranean habitat.</title>
        <authorList>
            <person name="Kovaleva O.L."/>
            <person name="Elcheninov A.G."/>
            <person name="Van Heerden E."/>
            <person name="Toshchakov S.V."/>
            <person name="Novikov A."/>
            <person name="Bonch-Osmolovskaya E.A."/>
            <person name="Kublanov I.V."/>
        </authorList>
    </citation>
    <scope>NUCLEOTIDE SEQUENCE [LARGE SCALE GENOMIC DNA]</scope>
    <source>
        <strain evidence="6 7">GM2012</strain>
    </source>
</reference>
<dbReference type="SMART" id="SM00382">
    <property type="entry name" value="AAA"/>
    <property type="match status" value="1"/>
</dbReference>
<comment type="similarity">
    <text evidence="4">Belongs to the ABC transporter superfamily. Macrolide exporter (TC 3.A.1.122) family.</text>
</comment>
<evidence type="ECO:0000256" key="1">
    <source>
        <dbReference type="ARBA" id="ARBA00022448"/>
    </source>
</evidence>
<accession>A0A432MJK4</accession>
<protein>
    <submittedName>
        <fullName evidence="6">ABC transporter ATP-binding protein</fullName>
    </submittedName>
</protein>